<dbReference type="CDD" id="cd06171">
    <property type="entry name" value="Sigma70_r4"/>
    <property type="match status" value="1"/>
</dbReference>
<evidence type="ECO:0000256" key="1">
    <source>
        <dbReference type="ARBA" id="ARBA00010641"/>
    </source>
</evidence>
<dbReference type="SUPFAM" id="SSF88946">
    <property type="entry name" value="Sigma2 domain of RNA polymerase sigma factors"/>
    <property type="match status" value="1"/>
</dbReference>
<dbReference type="InterPro" id="IPR013324">
    <property type="entry name" value="RNA_pol_sigma_r3/r4-like"/>
</dbReference>
<keyword evidence="9" id="KW-1185">Reference proteome</keyword>
<evidence type="ECO:0000259" key="6">
    <source>
        <dbReference type="Pfam" id="PF04542"/>
    </source>
</evidence>
<proteinExistence type="inferred from homology"/>
<evidence type="ECO:0000313" key="9">
    <source>
        <dbReference type="Proteomes" id="UP000281726"/>
    </source>
</evidence>
<dbReference type="Gene3D" id="1.10.10.10">
    <property type="entry name" value="Winged helix-like DNA-binding domain superfamily/Winged helix DNA-binding domain"/>
    <property type="match status" value="1"/>
</dbReference>
<dbReference type="Proteomes" id="UP000281726">
    <property type="component" value="Unassembled WGS sequence"/>
</dbReference>
<feature type="domain" description="RNA polymerase sigma-70 region 2" evidence="6">
    <location>
        <begin position="22"/>
        <end position="86"/>
    </location>
</feature>
<feature type="domain" description="RNA polymerase sigma factor 70 region 4 type 2" evidence="7">
    <location>
        <begin position="111"/>
        <end position="162"/>
    </location>
</feature>
<dbReference type="InterPro" id="IPR007627">
    <property type="entry name" value="RNA_pol_sigma70_r2"/>
</dbReference>
<dbReference type="AlphaFoldDB" id="A0A3A9YYD4"/>
<dbReference type="InterPro" id="IPR013325">
    <property type="entry name" value="RNA_pol_sigma_r2"/>
</dbReference>
<gene>
    <name evidence="8" type="ORF">D7223_25320</name>
</gene>
<dbReference type="Pfam" id="PF08281">
    <property type="entry name" value="Sigma70_r4_2"/>
    <property type="match status" value="1"/>
</dbReference>
<dbReference type="InterPro" id="IPR039425">
    <property type="entry name" value="RNA_pol_sigma-70-like"/>
</dbReference>
<reference evidence="8 9" key="1">
    <citation type="journal article" date="2004" name="Syst. Appl. Microbiol.">
        <title>Cryptoendolithic actinomycetes from antarctic sandstone rock samples: Micromonospora endolithica sp. nov. and two isolates related to Micromonospora coerulea Jensen 1932.</title>
        <authorList>
            <person name="Hirsch P."/>
            <person name="Mevs U."/>
            <person name="Kroppenstedt R.M."/>
            <person name="Schumann P."/>
            <person name="Stackebrandt E."/>
        </authorList>
    </citation>
    <scope>NUCLEOTIDE SEQUENCE [LARGE SCALE GENOMIC DNA]</scope>
    <source>
        <strain evidence="8 9">JCM 12677</strain>
    </source>
</reference>
<organism evidence="8 9">
    <name type="scientific">Micromonospora endolithica</name>
    <dbReference type="NCBI Taxonomy" id="230091"/>
    <lineage>
        <taxon>Bacteria</taxon>
        <taxon>Bacillati</taxon>
        <taxon>Actinomycetota</taxon>
        <taxon>Actinomycetes</taxon>
        <taxon>Micromonosporales</taxon>
        <taxon>Micromonosporaceae</taxon>
        <taxon>Micromonospora</taxon>
    </lineage>
</organism>
<sequence>MRAWRQMSRGPMSTDREFTEFYLATYRRLVGQLFVLTGNRHDAEELAQEAFSRALPRWAKISGYEAPEAWVRRVAFNLAFSRRRKALRGAAALLRLGSGQAHEVEDGNALMVTEALRAVPVRHRQALVLHYVVDLPVRDVAAELGVPENTVKTWLRRGRQQLHAALRVDETTGTDDLLAHLRP</sequence>
<dbReference type="PANTHER" id="PTHR43133:SF50">
    <property type="entry name" value="ECF RNA POLYMERASE SIGMA FACTOR SIGM"/>
    <property type="match status" value="1"/>
</dbReference>
<evidence type="ECO:0000313" key="8">
    <source>
        <dbReference type="EMBL" id="RKN41068.1"/>
    </source>
</evidence>
<keyword evidence="3" id="KW-0731">Sigma factor</keyword>
<protein>
    <submittedName>
        <fullName evidence="8">Sigma-70 family RNA polymerase sigma factor</fullName>
    </submittedName>
</protein>
<dbReference type="GO" id="GO:0006352">
    <property type="term" value="P:DNA-templated transcription initiation"/>
    <property type="evidence" value="ECO:0007669"/>
    <property type="project" value="InterPro"/>
</dbReference>
<dbReference type="PANTHER" id="PTHR43133">
    <property type="entry name" value="RNA POLYMERASE ECF-TYPE SIGMA FACTO"/>
    <property type="match status" value="1"/>
</dbReference>
<keyword evidence="5" id="KW-0804">Transcription</keyword>
<dbReference type="SUPFAM" id="SSF88659">
    <property type="entry name" value="Sigma3 and sigma4 domains of RNA polymerase sigma factors"/>
    <property type="match status" value="1"/>
</dbReference>
<evidence type="ECO:0000256" key="3">
    <source>
        <dbReference type="ARBA" id="ARBA00023082"/>
    </source>
</evidence>
<comment type="similarity">
    <text evidence="1">Belongs to the sigma-70 factor family. ECF subfamily.</text>
</comment>
<dbReference type="InterPro" id="IPR036388">
    <property type="entry name" value="WH-like_DNA-bd_sf"/>
</dbReference>
<evidence type="ECO:0000256" key="2">
    <source>
        <dbReference type="ARBA" id="ARBA00023015"/>
    </source>
</evidence>
<dbReference type="Gene3D" id="1.10.1740.10">
    <property type="match status" value="1"/>
</dbReference>
<dbReference type="GO" id="GO:0003677">
    <property type="term" value="F:DNA binding"/>
    <property type="evidence" value="ECO:0007669"/>
    <property type="project" value="UniProtKB-KW"/>
</dbReference>
<evidence type="ECO:0000256" key="5">
    <source>
        <dbReference type="ARBA" id="ARBA00023163"/>
    </source>
</evidence>
<dbReference type="InterPro" id="IPR014284">
    <property type="entry name" value="RNA_pol_sigma-70_dom"/>
</dbReference>
<keyword evidence="4" id="KW-0238">DNA-binding</keyword>
<dbReference type="GO" id="GO:0016987">
    <property type="term" value="F:sigma factor activity"/>
    <property type="evidence" value="ECO:0007669"/>
    <property type="project" value="UniProtKB-KW"/>
</dbReference>
<dbReference type="InterPro" id="IPR013249">
    <property type="entry name" value="RNA_pol_sigma70_r4_t2"/>
</dbReference>
<keyword evidence="2" id="KW-0805">Transcription regulation</keyword>
<evidence type="ECO:0000256" key="4">
    <source>
        <dbReference type="ARBA" id="ARBA00023125"/>
    </source>
</evidence>
<dbReference type="EMBL" id="RBAK01000012">
    <property type="protein sequence ID" value="RKN41068.1"/>
    <property type="molecule type" value="Genomic_DNA"/>
</dbReference>
<accession>A0A3A9YYD4</accession>
<comment type="caution">
    <text evidence="8">The sequence shown here is derived from an EMBL/GenBank/DDBJ whole genome shotgun (WGS) entry which is preliminary data.</text>
</comment>
<name>A0A3A9YYD4_9ACTN</name>
<evidence type="ECO:0000259" key="7">
    <source>
        <dbReference type="Pfam" id="PF08281"/>
    </source>
</evidence>
<dbReference type="Pfam" id="PF04542">
    <property type="entry name" value="Sigma70_r2"/>
    <property type="match status" value="1"/>
</dbReference>
<dbReference type="NCBIfam" id="TIGR02937">
    <property type="entry name" value="sigma70-ECF"/>
    <property type="match status" value="1"/>
</dbReference>